<accession>A9F8U3</accession>
<gene>
    <name evidence="2" type="ordered locus">sce4528</name>
</gene>
<dbReference type="HOGENOM" id="CLU_799009_0_0_7"/>
<evidence type="ECO:0000313" key="2">
    <source>
        <dbReference type="EMBL" id="CAN94691.1"/>
    </source>
</evidence>
<dbReference type="KEGG" id="scl:sce4528"/>
<protein>
    <recommendedName>
        <fullName evidence="4">Secreted protein</fullName>
    </recommendedName>
</protein>
<sequence>MPMQKKRKVLKAPFIVTVAAAASLAGAVALPGCNPTVTSGGCPEAAPEIGSSCEEDGLSCNYGKELCDLPIDSTCMGGVWEQAPTVACNPPSPECPVEVPKAGSACEERGKTCNYDTTGCPSVVTCGDDGTWSEPISPACNPPPPECPVEMPKAGGACAAPGTTCNYDNAGCPAVVSCGDDATWSEPISPACNPPAPVCPEEMPTDGDPCAAASAPCPYEMMTGCGPIPTQAVCVQQKDTWSWQVAEIFCNPPPPDVCFTVATEDACAGLGPVCRWLTPGCGDASTTPVLAEAGCFPSQACEIGDACPESAGCQEVVINPCYKQACDACGSTIKVCAPPGGRPGASP</sequence>
<dbReference type="Proteomes" id="UP000002139">
    <property type="component" value="Chromosome"/>
</dbReference>
<proteinExistence type="predicted"/>
<dbReference type="BioCyc" id="SCEL448385:SCE_RS23240-MONOMER"/>
<organism evidence="2 3">
    <name type="scientific">Sorangium cellulosum (strain So ce56)</name>
    <name type="common">Polyangium cellulosum (strain So ce56)</name>
    <dbReference type="NCBI Taxonomy" id="448385"/>
    <lineage>
        <taxon>Bacteria</taxon>
        <taxon>Pseudomonadati</taxon>
        <taxon>Myxococcota</taxon>
        <taxon>Polyangia</taxon>
        <taxon>Polyangiales</taxon>
        <taxon>Polyangiaceae</taxon>
        <taxon>Sorangium</taxon>
    </lineage>
</organism>
<dbReference type="EMBL" id="AM746676">
    <property type="protein sequence ID" value="CAN94691.1"/>
    <property type="molecule type" value="Genomic_DNA"/>
</dbReference>
<evidence type="ECO:0008006" key="4">
    <source>
        <dbReference type="Google" id="ProtNLM"/>
    </source>
</evidence>
<dbReference type="AlphaFoldDB" id="A9F8U3"/>
<keyword evidence="3" id="KW-1185">Reference proteome</keyword>
<feature type="chain" id="PRO_5002738389" description="Secreted protein" evidence="1">
    <location>
        <begin position="28"/>
        <end position="347"/>
    </location>
</feature>
<evidence type="ECO:0000256" key="1">
    <source>
        <dbReference type="SAM" id="SignalP"/>
    </source>
</evidence>
<reference evidence="2 3" key="1">
    <citation type="journal article" date="2007" name="Nat. Biotechnol.">
        <title>Complete genome sequence of the myxobacterium Sorangium cellulosum.</title>
        <authorList>
            <person name="Schneiker S."/>
            <person name="Perlova O."/>
            <person name="Kaiser O."/>
            <person name="Gerth K."/>
            <person name="Alici A."/>
            <person name="Altmeyer M.O."/>
            <person name="Bartels D."/>
            <person name="Bekel T."/>
            <person name="Beyer S."/>
            <person name="Bode E."/>
            <person name="Bode H.B."/>
            <person name="Bolten C.J."/>
            <person name="Choudhuri J.V."/>
            <person name="Doss S."/>
            <person name="Elnakady Y.A."/>
            <person name="Frank B."/>
            <person name="Gaigalat L."/>
            <person name="Goesmann A."/>
            <person name="Groeger C."/>
            <person name="Gross F."/>
            <person name="Jelsbak L."/>
            <person name="Jelsbak L."/>
            <person name="Kalinowski J."/>
            <person name="Kegler C."/>
            <person name="Knauber T."/>
            <person name="Konietzny S."/>
            <person name="Kopp M."/>
            <person name="Krause L."/>
            <person name="Krug D."/>
            <person name="Linke B."/>
            <person name="Mahmud T."/>
            <person name="Martinez-Arias R."/>
            <person name="McHardy A.C."/>
            <person name="Merai M."/>
            <person name="Meyer F."/>
            <person name="Mormann S."/>
            <person name="Munoz-Dorado J."/>
            <person name="Perez J."/>
            <person name="Pradella S."/>
            <person name="Rachid S."/>
            <person name="Raddatz G."/>
            <person name="Rosenau F."/>
            <person name="Rueckert C."/>
            <person name="Sasse F."/>
            <person name="Scharfe M."/>
            <person name="Schuster S.C."/>
            <person name="Suen G."/>
            <person name="Treuner-Lange A."/>
            <person name="Velicer G.J."/>
            <person name="Vorholter F.-J."/>
            <person name="Weissman K.J."/>
            <person name="Welch R.D."/>
            <person name="Wenzel S.C."/>
            <person name="Whitworth D.E."/>
            <person name="Wilhelm S."/>
            <person name="Wittmann C."/>
            <person name="Bloecker H."/>
            <person name="Puehler A."/>
            <person name="Mueller R."/>
        </authorList>
    </citation>
    <scope>NUCLEOTIDE SEQUENCE [LARGE SCALE GENOMIC DNA]</scope>
    <source>
        <strain evidence="3">So ce56</strain>
    </source>
</reference>
<name>A9F8U3_SORC5</name>
<keyword evidence="1" id="KW-0732">Signal</keyword>
<dbReference type="STRING" id="448385.sce4528"/>
<feature type="signal peptide" evidence="1">
    <location>
        <begin position="1"/>
        <end position="27"/>
    </location>
</feature>
<evidence type="ECO:0000313" key="3">
    <source>
        <dbReference type="Proteomes" id="UP000002139"/>
    </source>
</evidence>